<dbReference type="Pfam" id="PF01546">
    <property type="entry name" value="Peptidase_M20"/>
    <property type="match status" value="1"/>
</dbReference>
<dbReference type="Pfam" id="PF07687">
    <property type="entry name" value="M20_dimer"/>
    <property type="match status" value="1"/>
</dbReference>
<dbReference type="PANTHER" id="PTHR43808">
    <property type="entry name" value="ACETYLORNITHINE DEACETYLASE"/>
    <property type="match status" value="1"/>
</dbReference>
<dbReference type="SUPFAM" id="SSF53187">
    <property type="entry name" value="Zn-dependent exopeptidases"/>
    <property type="match status" value="1"/>
</dbReference>
<dbReference type="PROSITE" id="PS00758">
    <property type="entry name" value="ARGE_DAPE_CPG2_1"/>
    <property type="match status" value="1"/>
</dbReference>
<comment type="catalytic activity">
    <reaction evidence="11">
        <text>N-succinyl-(2S,6S)-2,6-diaminopimelate + H2O = (2S,6S)-2,6-diaminopimelate + succinate</text>
        <dbReference type="Rhea" id="RHEA:22608"/>
        <dbReference type="ChEBI" id="CHEBI:15377"/>
        <dbReference type="ChEBI" id="CHEBI:30031"/>
        <dbReference type="ChEBI" id="CHEBI:57609"/>
        <dbReference type="ChEBI" id="CHEBI:58087"/>
        <dbReference type="EC" id="3.5.1.18"/>
    </reaction>
</comment>
<evidence type="ECO:0000256" key="7">
    <source>
        <dbReference type="ARBA" id="ARBA00022723"/>
    </source>
</evidence>
<comment type="pathway">
    <text evidence="3">Amino-acid biosynthesis; L-lysine biosynthesis via DAP pathway; LL-2,6-diaminopimelate from (S)-tetrahydrodipicolinate (succinylase route): step 3/3.</text>
</comment>
<dbReference type="SUPFAM" id="SSF55031">
    <property type="entry name" value="Bacterial exopeptidase dimerisation domain"/>
    <property type="match status" value="1"/>
</dbReference>
<dbReference type="EC" id="3.5.1.18" evidence="5"/>
<comment type="similarity">
    <text evidence="4">Belongs to the peptidase M20A family.</text>
</comment>
<protein>
    <recommendedName>
        <fullName evidence="6">Probable succinyl-diaminopimelate desuccinylase</fullName>
        <ecNumber evidence="5">3.5.1.18</ecNumber>
    </recommendedName>
</protein>
<keyword evidence="10" id="KW-0170">Cobalt</keyword>
<evidence type="ECO:0000256" key="8">
    <source>
        <dbReference type="ARBA" id="ARBA00022801"/>
    </source>
</evidence>
<comment type="cofactor">
    <cofactor evidence="2">
        <name>Zn(2+)</name>
        <dbReference type="ChEBI" id="CHEBI:29105"/>
    </cofactor>
</comment>
<keyword evidence="14" id="KW-1185">Reference proteome</keyword>
<dbReference type="RefSeq" id="WP_194700662.1">
    <property type="nucleotide sequence ID" value="NZ_JADKNH010000002.1"/>
</dbReference>
<dbReference type="InterPro" id="IPR011650">
    <property type="entry name" value="Peptidase_M20_dimer"/>
</dbReference>
<evidence type="ECO:0000256" key="4">
    <source>
        <dbReference type="ARBA" id="ARBA00006247"/>
    </source>
</evidence>
<accession>A0ABR9ZPP0</accession>
<evidence type="ECO:0000256" key="10">
    <source>
        <dbReference type="ARBA" id="ARBA00023285"/>
    </source>
</evidence>
<dbReference type="Gene3D" id="3.30.70.360">
    <property type="match status" value="1"/>
</dbReference>
<dbReference type="InterPro" id="IPR036264">
    <property type="entry name" value="Bact_exopeptidase_dim_dom"/>
</dbReference>
<dbReference type="InterPro" id="IPR001261">
    <property type="entry name" value="ArgE/DapE_CS"/>
</dbReference>
<evidence type="ECO:0000256" key="11">
    <source>
        <dbReference type="ARBA" id="ARBA00051301"/>
    </source>
</evidence>
<evidence type="ECO:0000256" key="1">
    <source>
        <dbReference type="ARBA" id="ARBA00001941"/>
    </source>
</evidence>
<comment type="cofactor">
    <cofactor evidence="1">
        <name>Co(2+)</name>
        <dbReference type="ChEBI" id="CHEBI:48828"/>
    </cofactor>
</comment>
<keyword evidence="7" id="KW-0479">Metal-binding</keyword>
<evidence type="ECO:0000313" key="13">
    <source>
        <dbReference type="EMBL" id="MBF4692432.1"/>
    </source>
</evidence>
<keyword evidence="8" id="KW-0378">Hydrolase</keyword>
<dbReference type="InterPro" id="IPR050072">
    <property type="entry name" value="Peptidase_M20A"/>
</dbReference>
<evidence type="ECO:0000256" key="5">
    <source>
        <dbReference type="ARBA" id="ARBA00011921"/>
    </source>
</evidence>
<dbReference type="NCBIfam" id="TIGR01910">
    <property type="entry name" value="DapE-ArgE"/>
    <property type="match status" value="1"/>
</dbReference>
<dbReference type="Proteomes" id="UP000614200">
    <property type="component" value="Unassembled WGS sequence"/>
</dbReference>
<name>A0ABR9ZPP0_9FIRM</name>
<dbReference type="EMBL" id="JADKNH010000002">
    <property type="protein sequence ID" value="MBF4692432.1"/>
    <property type="molecule type" value="Genomic_DNA"/>
</dbReference>
<evidence type="ECO:0000256" key="3">
    <source>
        <dbReference type="ARBA" id="ARBA00005130"/>
    </source>
</evidence>
<evidence type="ECO:0000259" key="12">
    <source>
        <dbReference type="Pfam" id="PF07687"/>
    </source>
</evidence>
<reference evidence="13 14" key="1">
    <citation type="submission" date="2020-11" db="EMBL/GenBank/DDBJ databases">
        <title>Fusibacter basophilias sp. nov.</title>
        <authorList>
            <person name="Qiu D."/>
        </authorList>
    </citation>
    <scope>NUCLEOTIDE SEQUENCE [LARGE SCALE GENOMIC DNA]</scope>
    <source>
        <strain evidence="13 14">Q10-2</strain>
    </source>
</reference>
<sequence length="401" mass="44210">MATEIIDQLKSVISEAEIIHIIKELVKRPSYPGVENQETSVALWIHDFFVAAGIPAEIIPVIDGRCNVIARLKGKGNGKRLMLTGHLDTVPPYDMLGDPFEVIEEDGKLKGRGVVDMKGPLACMIASMVALKRANIALQGDVIFAGVIDEENKSEGTIHLIESGILADAAIVGEPTELNICIAHRGLEWFQFDFQGKTVHGGKQKEGINAIGQAVKFIQRVDSELMPKIESKTHPIIGTSSMNYGLIQGGTQPSTVAGACCLQVDRRWVPSESYDQVVQEYQDILDALHDEDKNFRCTLKVLDVSLMKKGYVHEAMEIEKDHPIVDIVTKATEQITQNKPKQTYFQAWSDGGLLSRYAKIPTIVFAPGDLESAHSANEFLEISQIRPAVLIYAMTAIEFCR</sequence>
<dbReference type="InterPro" id="IPR002933">
    <property type="entry name" value="Peptidase_M20"/>
</dbReference>
<gene>
    <name evidence="13" type="ORF">ISU02_04855</name>
</gene>
<proteinExistence type="inferred from homology"/>
<evidence type="ECO:0000256" key="6">
    <source>
        <dbReference type="ARBA" id="ARBA00016853"/>
    </source>
</evidence>
<organism evidence="13 14">
    <name type="scientific">Fusibacter ferrireducens</name>
    <dbReference type="NCBI Taxonomy" id="2785058"/>
    <lineage>
        <taxon>Bacteria</taxon>
        <taxon>Bacillati</taxon>
        <taxon>Bacillota</taxon>
        <taxon>Clostridia</taxon>
        <taxon>Eubacteriales</taxon>
        <taxon>Eubacteriales Family XII. Incertae Sedis</taxon>
        <taxon>Fusibacter</taxon>
    </lineage>
</organism>
<keyword evidence="9" id="KW-0862">Zinc</keyword>
<evidence type="ECO:0000256" key="2">
    <source>
        <dbReference type="ARBA" id="ARBA00001947"/>
    </source>
</evidence>
<dbReference type="Gene3D" id="3.40.630.10">
    <property type="entry name" value="Zn peptidases"/>
    <property type="match status" value="2"/>
</dbReference>
<comment type="caution">
    <text evidence="13">The sequence shown here is derived from an EMBL/GenBank/DDBJ whole genome shotgun (WGS) entry which is preliminary data.</text>
</comment>
<dbReference type="CDD" id="cd08659">
    <property type="entry name" value="M20_ArgE_DapE-like"/>
    <property type="match status" value="1"/>
</dbReference>
<evidence type="ECO:0000313" key="14">
    <source>
        <dbReference type="Proteomes" id="UP000614200"/>
    </source>
</evidence>
<dbReference type="InterPro" id="IPR010182">
    <property type="entry name" value="ArgE/DapE"/>
</dbReference>
<evidence type="ECO:0000256" key="9">
    <source>
        <dbReference type="ARBA" id="ARBA00022833"/>
    </source>
</evidence>
<feature type="domain" description="Peptidase M20 dimerisation" evidence="12">
    <location>
        <begin position="182"/>
        <end position="291"/>
    </location>
</feature>